<feature type="transmembrane region" description="Helical" evidence="1">
    <location>
        <begin position="136"/>
        <end position="152"/>
    </location>
</feature>
<feature type="transmembrane region" description="Helical" evidence="1">
    <location>
        <begin position="50"/>
        <end position="75"/>
    </location>
</feature>
<evidence type="ECO:0000256" key="1">
    <source>
        <dbReference type="SAM" id="Phobius"/>
    </source>
</evidence>
<keyword evidence="1" id="KW-0472">Membrane</keyword>
<feature type="transmembrane region" description="Helical" evidence="1">
    <location>
        <begin position="164"/>
        <end position="181"/>
    </location>
</feature>
<dbReference type="OrthoDB" id="9790723at2"/>
<organism evidence="2 3">
    <name type="scientific">Acetatifactor muris</name>
    <dbReference type="NCBI Taxonomy" id="879566"/>
    <lineage>
        <taxon>Bacteria</taxon>
        <taxon>Bacillati</taxon>
        <taxon>Bacillota</taxon>
        <taxon>Clostridia</taxon>
        <taxon>Lachnospirales</taxon>
        <taxon>Lachnospiraceae</taxon>
        <taxon>Acetatifactor</taxon>
    </lineage>
</organism>
<feature type="transmembrane region" description="Helical" evidence="1">
    <location>
        <begin position="187"/>
        <end position="205"/>
    </location>
</feature>
<dbReference type="RefSeq" id="WP_103238213.1">
    <property type="nucleotide sequence ID" value="NZ_JANJZD010000003.1"/>
</dbReference>
<keyword evidence="1" id="KW-1133">Transmembrane helix</keyword>
<feature type="transmembrane region" description="Helical" evidence="1">
    <location>
        <begin position="82"/>
        <end position="103"/>
    </location>
</feature>
<dbReference type="InterPro" id="IPR036938">
    <property type="entry name" value="PAP2/HPO_sf"/>
</dbReference>
<keyword evidence="1" id="KW-0812">Transmembrane</keyword>
<protein>
    <submittedName>
        <fullName evidence="2">PAP2 superfamily protein</fullName>
    </submittedName>
</protein>
<dbReference type="EMBL" id="OFSM01000003">
    <property type="protein sequence ID" value="SOY28121.1"/>
    <property type="molecule type" value="Genomic_DNA"/>
</dbReference>
<dbReference type="Proteomes" id="UP000236311">
    <property type="component" value="Unassembled WGS sequence"/>
</dbReference>
<feature type="transmembrane region" description="Helical" evidence="1">
    <location>
        <begin position="12"/>
        <end position="30"/>
    </location>
</feature>
<dbReference type="SUPFAM" id="SSF48317">
    <property type="entry name" value="Acid phosphatase/Vanadium-dependent haloperoxidase"/>
    <property type="match status" value="1"/>
</dbReference>
<name>A0A2K4ZCE2_9FIRM</name>
<sequence length="226" mass="26241">MNILKRLYAKYKHGIPLAIYMIIYLSWFAWLESTNIKNYQVIHVTLDDYIPFWEVFVVPYFLWFAYVAAVVVFLFFKNRQEYYKCCVFLFTGMTIFLIISTLWPNGHHLRPAVMPRDNVFTQAVSFLWKVDTPTNLWPSIHVYNSMGAHFAVMRCTALKGRKGIKFASGILCVSIILSTMLLKQHSVFDVATAIALGSVMYTFVYRREAALAAGKMRRGMKKRISM</sequence>
<gene>
    <name evidence="2" type="ORF">AMURIS_00829</name>
</gene>
<evidence type="ECO:0000313" key="2">
    <source>
        <dbReference type="EMBL" id="SOY28121.1"/>
    </source>
</evidence>
<proteinExistence type="predicted"/>
<reference evidence="2 3" key="1">
    <citation type="submission" date="2018-01" db="EMBL/GenBank/DDBJ databases">
        <authorList>
            <person name="Gaut B.S."/>
            <person name="Morton B.R."/>
            <person name="Clegg M.T."/>
            <person name="Duvall M.R."/>
        </authorList>
    </citation>
    <scope>NUCLEOTIDE SEQUENCE [LARGE SCALE GENOMIC DNA]</scope>
    <source>
        <strain evidence="2">GP69</strain>
    </source>
</reference>
<dbReference type="AlphaFoldDB" id="A0A2K4ZCE2"/>
<accession>A0A2K4ZCE2</accession>
<evidence type="ECO:0000313" key="3">
    <source>
        <dbReference type="Proteomes" id="UP000236311"/>
    </source>
</evidence>
<keyword evidence="3" id="KW-1185">Reference proteome</keyword>